<comment type="caution">
    <text evidence="16">The sequence shown here is derived from an EMBL/GenBank/DDBJ whole genome shotgun (WGS) entry which is preliminary data.</text>
</comment>
<name>A0ABV7J9X8_9GAMM</name>
<dbReference type="PANTHER" id="PTHR32552">
    <property type="entry name" value="FERRICHROME IRON RECEPTOR-RELATED"/>
    <property type="match status" value="1"/>
</dbReference>
<keyword evidence="6" id="KW-0408">Iron</keyword>
<evidence type="ECO:0000256" key="1">
    <source>
        <dbReference type="ARBA" id="ARBA00004571"/>
    </source>
</evidence>
<evidence type="ECO:0000256" key="7">
    <source>
        <dbReference type="ARBA" id="ARBA00023065"/>
    </source>
</evidence>
<feature type="signal peptide" evidence="13">
    <location>
        <begin position="1"/>
        <end position="23"/>
    </location>
</feature>
<evidence type="ECO:0000256" key="2">
    <source>
        <dbReference type="ARBA" id="ARBA00022448"/>
    </source>
</evidence>
<evidence type="ECO:0000313" key="16">
    <source>
        <dbReference type="EMBL" id="MFC3193028.1"/>
    </source>
</evidence>
<organism evidence="16 17">
    <name type="scientific">Marinicella sediminis</name>
    <dbReference type="NCBI Taxonomy" id="1792834"/>
    <lineage>
        <taxon>Bacteria</taxon>
        <taxon>Pseudomonadati</taxon>
        <taxon>Pseudomonadota</taxon>
        <taxon>Gammaproteobacteria</taxon>
        <taxon>Lysobacterales</taxon>
        <taxon>Marinicellaceae</taxon>
        <taxon>Marinicella</taxon>
    </lineage>
</organism>
<dbReference type="RefSeq" id="WP_198538067.1">
    <property type="nucleotide sequence ID" value="NZ_JBHRTS010000001.1"/>
</dbReference>
<dbReference type="SUPFAM" id="SSF56935">
    <property type="entry name" value="Porins"/>
    <property type="match status" value="1"/>
</dbReference>
<evidence type="ECO:0000256" key="3">
    <source>
        <dbReference type="ARBA" id="ARBA00022452"/>
    </source>
</evidence>
<keyword evidence="10 11" id="KW-0998">Cell outer membrane</keyword>
<evidence type="ECO:0000256" key="13">
    <source>
        <dbReference type="SAM" id="SignalP"/>
    </source>
</evidence>
<evidence type="ECO:0000256" key="8">
    <source>
        <dbReference type="ARBA" id="ARBA00023077"/>
    </source>
</evidence>
<keyword evidence="7" id="KW-0406">Ion transport</keyword>
<keyword evidence="5 11" id="KW-0812">Transmembrane</keyword>
<dbReference type="Gene3D" id="2.40.170.20">
    <property type="entry name" value="TonB-dependent receptor, beta-barrel domain"/>
    <property type="match status" value="1"/>
</dbReference>
<dbReference type="InterPro" id="IPR039426">
    <property type="entry name" value="TonB-dep_rcpt-like"/>
</dbReference>
<comment type="subcellular location">
    <subcellularLocation>
        <location evidence="1 11">Cell outer membrane</location>
        <topology evidence="1 11">Multi-pass membrane protein</topology>
    </subcellularLocation>
</comment>
<evidence type="ECO:0000259" key="15">
    <source>
        <dbReference type="Pfam" id="PF07715"/>
    </source>
</evidence>
<feature type="domain" description="TonB-dependent receptor-like beta-barrel" evidence="14">
    <location>
        <begin position="264"/>
        <end position="653"/>
    </location>
</feature>
<feature type="domain" description="TonB-dependent receptor plug" evidence="15">
    <location>
        <begin position="44"/>
        <end position="150"/>
    </location>
</feature>
<evidence type="ECO:0000256" key="4">
    <source>
        <dbReference type="ARBA" id="ARBA00022496"/>
    </source>
</evidence>
<keyword evidence="13" id="KW-0732">Signal</keyword>
<proteinExistence type="inferred from homology"/>
<gene>
    <name evidence="16" type="ORF">ACFODZ_02125</name>
</gene>
<dbReference type="Pfam" id="PF00593">
    <property type="entry name" value="TonB_dep_Rec_b-barrel"/>
    <property type="match status" value="1"/>
</dbReference>
<comment type="similarity">
    <text evidence="11 12">Belongs to the TonB-dependent receptor family.</text>
</comment>
<dbReference type="PANTHER" id="PTHR32552:SF81">
    <property type="entry name" value="TONB-DEPENDENT OUTER MEMBRANE RECEPTOR"/>
    <property type="match status" value="1"/>
</dbReference>
<evidence type="ECO:0000313" key="17">
    <source>
        <dbReference type="Proteomes" id="UP001595533"/>
    </source>
</evidence>
<dbReference type="InterPro" id="IPR012910">
    <property type="entry name" value="Plug_dom"/>
</dbReference>
<dbReference type="InterPro" id="IPR000531">
    <property type="entry name" value="Beta-barrel_TonB"/>
</dbReference>
<keyword evidence="4" id="KW-0410">Iron transport</keyword>
<evidence type="ECO:0000256" key="11">
    <source>
        <dbReference type="PROSITE-ProRule" id="PRU01360"/>
    </source>
</evidence>
<evidence type="ECO:0000256" key="10">
    <source>
        <dbReference type="ARBA" id="ARBA00023237"/>
    </source>
</evidence>
<protein>
    <submittedName>
        <fullName evidence="16">TonB-dependent receptor</fullName>
    </submittedName>
</protein>
<dbReference type="InterPro" id="IPR036942">
    <property type="entry name" value="Beta-barrel_TonB_sf"/>
</dbReference>
<keyword evidence="17" id="KW-1185">Reference proteome</keyword>
<keyword evidence="3 11" id="KW-1134">Transmembrane beta strand</keyword>
<keyword evidence="9 11" id="KW-0472">Membrane</keyword>
<evidence type="ECO:0000256" key="5">
    <source>
        <dbReference type="ARBA" id="ARBA00022692"/>
    </source>
</evidence>
<reference evidence="17" key="1">
    <citation type="journal article" date="2019" name="Int. J. Syst. Evol. Microbiol.">
        <title>The Global Catalogue of Microorganisms (GCM) 10K type strain sequencing project: providing services to taxonomists for standard genome sequencing and annotation.</title>
        <authorList>
            <consortium name="The Broad Institute Genomics Platform"/>
            <consortium name="The Broad Institute Genome Sequencing Center for Infectious Disease"/>
            <person name="Wu L."/>
            <person name="Ma J."/>
        </authorList>
    </citation>
    <scope>NUCLEOTIDE SEQUENCE [LARGE SCALE GENOMIC DNA]</scope>
    <source>
        <strain evidence="17">KCTC 42953</strain>
    </source>
</reference>
<evidence type="ECO:0000256" key="6">
    <source>
        <dbReference type="ARBA" id="ARBA00023004"/>
    </source>
</evidence>
<dbReference type="EMBL" id="JBHRTS010000001">
    <property type="protein sequence ID" value="MFC3193028.1"/>
    <property type="molecule type" value="Genomic_DNA"/>
</dbReference>
<keyword evidence="2 11" id="KW-0813">Transport</keyword>
<keyword evidence="8 12" id="KW-0798">TonB box</keyword>
<accession>A0ABV7J9X8</accession>
<keyword evidence="16" id="KW-0675">Receptor</keyword>
<feature type="chain" id="PRO_5046673325" evidence="13">
    <location>
        <begin position="24"/>
        <end position="694"/>
    </location>
</feature>
<sequence length="694" mass="78273">MNFKSYPTATWLLLAGFTVAAQANETEQLTDLTVTADLRDDTTIREIASSVSVLDEDTLSEAGVQHFQDVLGLVPNLNWAGSTSRPRYFQIRGIGERSQYEGAPNPSVGFIIDDMDFTAIGGAATLFDLQQIEVLRGPQGTRYGANALAGLIHIRSQAPEYNQAYHLETTLADQGTYAAGFSATGALGDGDKAAYRFAIHQFQSDGFRFNDFFNRDDTDQKDEFMTRGKINWQLTDHWTADLTLLLVDINNGFDVWNPENTFTTHSDDLGIDNQRSTGFSIRNTVEATAFDFISISSYTDADIQYFFDGDWGNDAYWGEFAPYDFTSNNDRERNHLTQEFRLVSHTDARIFNDSTDWLVGFYAAQLDEDNVINDFFNDEVYRDFYSSFEATNLALFAQLDSHLTANTKLTTGLRFEQRKSDYTDNGGLDLSPEDDMWGGQLSLQHQMNPGQTVYATLSRGYKAGGFNLSPSLPESRRAYDPEYLLNYEIGLKSLLLDNSLSLNISAFYSERTDMQVSTSVQEDPTDPLTFVFFTGNAAEGTNQGIEIDWLYQLSRNWSMFGSIGLLDATFDDYVTVDDDFNGRQQAHAPDYTYHLGLSYLSDQGWFARADLNGSDGFYFSDSHDQQAQKRDILNLKVGYQSDHWSVYAWGRNVLDESYAVRGFYFGLEPPDYADTLYQHLGDPQHFGITALFDF</sequence>
<evidence type="ECO:0000256" key="9">
    <source>
        <dbReference type="ARBA" id="ARBA00023136"/>
    </source>
</evidence>
<evidence type="ECO:0000256" key="12">
    <source>
        <dbReference type="RuleBase" id="RU003357"/>
    </source>
</evidence>
<dbReference type="Pfam" id="PF07715">
    <property type="entry name" value="Plug"/>
    <property type="match status" value="1"/>
</dbReference>
<dbReference type="PROSITE" id="PS52016">
    <property type="entry name" value="TONB_DEPENDENT_REC_3"/>
    <property type="match status" value="1"/>
</dbReference>
<dbReference type="Proteomes" id="UP001595533">
    <property type="component" value="Unassembled WGS sequence"/>
</dbReference>
<evidence type="ECO:0000259" key="14">
    <source>
        <dbReference type="Pfam" id="PF00593"/>
    </source>
</evidence>